<feature type="region of interest" description="Disordered" evidence="1">
    <location>
        <begin position="129"/>
        <end position="158"/>
    </location>
</feature>
<dbReference type="Proteomes" id="UP000494182">
    <property type="component" value="Unassembled WGS sequence"/>
</dbReference>
<dbReference type="GO" id="GO:0016887">
    <property type="term" value="F:ATP hydrolysis activity"/>
    <property type="evidence" value="ECO:0007669"/>
    <property type="project" value="InterPro"/>
</dbReference>
<dbReference type="InterPro" id="IPR038729">
    <property type="entry name" value="Rad50/SbcC_AAA"/>
</dbReference>
<dbReference type="PANTHER" id="PTHR43581:SF2">
    <property type="entry name" value="EXCINUCLEASE ATPASE SUBUNIT"/>
    <property type="match status" value="1"/>
</dbReference>
<evidence type="ECO:0000259" key="2">
    <source>
        <dbReference type="Pfam" id="PF13304"/>
    </source>
</evidence>
<dbReference type="InterPro" id="IPR027417">
    <property type="entry name" value="P-loop_NTPase"/>
</dbReference>
<dbReference type="PANTHER" id="PTHR43581">
    <property type="entry name" value="ATP/GTP PHOSPHATASE"/>
    <property type="match status" value="1"/>
</dbReference>
<dbReference type="GO" id="GO:0005524">
    <property type="term" value="F:ATP binding"/>
    <property type="evidence" value="ECO:0007669"/>
    <property type="project" value="InterPro"/>
</dbReference>
<feature type="domain" description="ATPase AAA-type core" evidence="2">
    <location>
        <begin position="311"/>
        <end position="372"/>
    </location>
</feature>
<dbReference type="RefSeq" id="WP_174975459.1">
    <property type="nucleotide sequence ID" value="NZ_CABVQT010000016.1"/>
</dbReference>
<dbReference type="AlphaFoldDB" id="A0A6P3AP48"/>
<reference evidence="4 5" key="1">
    <citation type="submission" date="2019-09" db="EMBL/GenBank/DDBJ databases">
        <authorList>
            <person name="Depoorter E."/>
        </authorList>
    </citation>
    <scope>NUCLEOTIDE SEQUENCE [LARGE SCALE GENOMIC DNA]</scope>
    <source>
        <strain evidence="4">R-71171</strain>
    </source>
</reference>
<feature type="compositionally biased region" description="Basic and acidic residues" evidence="1">
    <location>
        <begin position="129"/>
        <end position="138"/>
    </location>
</feature>
<dbReference type="InterPro" id="IPR003959">
    <property type="entry name" value="ATPase_AAA_core"/>
</dbReference>
<name>A0A6P3AP48_9BURK</name>
<dbReference type="Pfam" id="PF13476">
    <property type="entry name" value="AAA_23"/>
    <property type="match status" value="1"/>
</dbReference>
<dbReference type="InterPro" id="IPR051396">
    <property type="entry name" value="Bact_Antivir_Def_Nuclease"/>
</dbReference>
<dbReference type="EMBL" id="CABVQT010000016">
    <property type="protein sequence ID" value="VWD49141.1"/>
    <property type="molecule type" value="Genomic_DNA"/>
</dbReference>
<dbReference type="Pfam" id="PF13304">
    <property type="entry name" value="AAA_21"/>
    <property type="match status" value="1"/>
</dbReference>
<feature type="domain" description="Rad50/SbcC-type AAA" evidence="3">
    <location>
        <begin position="40"/>
        <end position="67"/>
    </location>
</feature>
<protein>
    <submittedName>
        <fullName evidence="4">Bacteriophage protein</fullName>
    </submittedName>
</protein>
<evidence type="ECO:0000313" key="5">
    <source>
        <dbReference type="Proteomes" id="UP000494182"/>
    </source>
</evidence>
<proteinExistence type="predicted"/>
<dbReference type="GO" id="GO:0006302">
    <property type="term" value="P:double-strand break repair"/>
    <property type="evidence" value="ECO:0007669"/>
    <property type="project" value="InterPro"/>
</dbReference>
<sequence length="627" mass="69274">MLKLNDEILGVEANRNKYEMVFPGYISHIRFPRYKNIADGTRIDFTFPVTALVGSNGSGKTSVLNALYGAPARKSTGQYWFSTKVDPIEEGDGSPSRFIYGHYNSALKGIVETRKARVRKVRGDKLDPNYWEPTKESPGDDMAEPTLKPGKTYAGRSKDRWNPVTRDVLYINFRKELSAFDKYFYFGKDPANRMSVARRPTTLAAVKGAVGVAKKPFSRRITSKMDQVRYDAEWLARVIEANDTSVKYHNRKVATENRLLAQAELEMVSFVLGREYEEARWIRHRLFKGDGGLSIVFKTKHGRYSEAFAGSGEVAVTSCVVQILKAARGTLVLLDEPEVSLHPGAQERLLAFLVKMARVRQLQVVFSTHSPHMTAGLPDDAIKTFHQLEDGRFAAIASTHPYAAFRRLGAMSGGRIRVLVEDRLAKMVVEQALLTIADAATREVFAVEFPSGGADAILKYHVPVLMAAPGHTLVLLDGDKRLVPEFVDPDTIGVAQNDTLAEKIKEQTGVDPELTVDGGAGGGNLAQRVQIQRKYLAWLRRNVAFIPTLCPEELILRAVGQADPAAQKSQDHKDRLRELAVGLYGPNVSNERTDSHGETLIAGARGGSAELAQLVDQLTGYLASVHP</sequence>
<gene>
    <name evidence="4" type="ORF">BCO71171_05223</name>
</gene>
<organism evidence="4 5">
    <name type="scientific">Burkholderia contaminans</name>
    <dbReference type="NCBI Taxonomy" id="488447"/>
    <lineage>
        <taxon>Bacteria</taxon>
        <taxon>Pseudomonadati</taxon>
        <taxon>Pseudomonadota</taxon>
        <taxon>Betaproteobacteria</taxon>
        <taxon>Burkholderiales</taxon>
        <taxon>Burkholderiaceae</taxon>
        <taxon>Burkholderia</taxon>
        <taxon>Burkholderia cepacia complex</taxon>
    </lineage>
</organism>
<dbReference type="Gene3D" id="3.40.50.300">
    <property type="entry name" value="P-loop containing nucleotide triphosphate hydrolases"/>
    <property type="match status" value="2"/>
</dbReference>
<evidence type="ECO:0000313" key="4">
    <source>
        <dbReference type="EMBL" id="VWD49141.1"/>
    </source>
</evidence>
<dbReference type="SUPFAM" id="SSF52540">
    <property type="entry name" value="P-loop containing nucleoside triphosphate hydrolases"/>
    <property type="match status" value="1"/>
</dbReference>
<evidence type="ECO:0000256" key="1">
    <source>
        <dbReference type="SAM" id="MobiDB-lite"/>
    </source>
</evidence>
<accession>A0A6P3AP48</accession>
<evidence type="ECO:0000259" key="3">
    <source>
        <dbReference type="Pfam" id="PF13476"/>
    </source>
</evidence>